<feature type="transmembrane region" description="Helical" evidence="1">
    <location>
        <begin position="255"/>
        <end position="280"/>
    </location>
</feature>
<dbReference type="GO" id="GO:0005886">
    <property type="term" value="C:plasma membrane"/>
    <property type="evidence" value="ECO:0007669"/>
    <property type="project" value="TreeGrafter"/>
</dbReference>
<feature type="transmembrane region" description="Helical" evidence="1">
    <location>
        <begin position="373"/>
        <end position="390"/>
    </location>
</feature>
<dbReference type="Gene3D" id="1.10.4160.10">
    <property type="entry name" value="Hydantoin permease"/>
    <property type="match status" value="1"/>
</dbReference>
<feature type="transmembrane region" description="Helical" evidence="1">
    <location>
        <begin position="429"/>
        <end position="448"/>
    </location>
</feature>
<sequence length="539" mass="59111">MSAPGRDLVPLEISYTDDPRVVKEAATEDYTTHVVPYSWRSSKKSLSMSWSSLVSGIFYLVTAATIASVVGTVDTLIGIVLACTAFGVLGHVISKYSAQTGLTVALISQRLFGASGSIVAPLILTATAMYYAVFESTMIAHAFDSYFGGLDIRVWYAVAVLMNLPLVMGGIRRWMDKYNALLLPIYWAGLIIVVAMAAARFDTAGWLTHMPSSAPDLNAPGWLYAFFVYLGVLVLMMFTVDFARFGKVEDAKFNGVVTFGPVFYAFCYLGNGLLGIYIAYAAGLSGEVSTAGIVNFIVTLMGGWGLILVWVTQARINTANFYVASTNMEDLWARLFRHKISRVGAVMVCGVIVYACMLTDVLSYLFVALAWQGAFIASWVAIMLIHVIRAKEELTEFRTGRLASFSAGAWIWIGSSLFGVLFYEYGGSAGIVWSTPVTFIISGFLYAMTYEVQRRKILLQRAGDPRNEVNNVWEARVKCHVCDHSYIAIEMDRDPSTEGSPAICLACSRINLSYRRACIAEHERTVIGRASTTPAELPT</sequence>
<feature type="transmembrane region" description="Helical" evidence="1">
    <location>
        <begin position="50"/>
        <end position="70"/>
    </location>
</feature>
<dbReference type="PANTHER" id="PTHR30569">
    <property type="entry name" value="CYTOSINE TRANSPORTER CODB"/>
    <property type="match status" value="1"/>
</dbReference>
<dbReference type="PANTHER" id="PTHR30569:SF0">
    <property type="entry name" value="CYTOSINE PERMEASE"/>
    <property type="match status" value="1"/>
</dbReference>
<organism evidence="2 3">
    <name type="scientific">Woeseia oceani</name>
    <dbReference type="NCBI Taxonomy" id="1548547"/>
    <lineage>
        <taxon>Bacteria</taxon>
        <taxon>Pseudomonadati</taxon>
        <taxon>Pseudomonadota</taxon>
        <taxon>Gammaproteobacteria</taxon>
        <taxon>Woeseiales</taxon>
        <taxon>Woeseiaceae</taxon>
        <taxon>Woeseia</taxon>
    </lineage>
</organism>
<accession>A0A193LBJ8</accession>
<dbReference type="InterPro" id="IPR030191">
    <property type="entry name" value="CodB"/>
</dbReference>
<keyword evidence="1" id="KW-0472">Membrane</keyword>
<feature type="transmembrane region" description="Helical" evidence="1">
    <location>
        <begin position="76"/>
        <end position="98"/>
    </location>
</feature>
<dbReference type="STRING" id="1548547.BA177_00180"/>
<dbReference type="RefSeq" id="WP_068611657.1">
    <property type="nucleotide sequence ID" value="NZ_CP016268.1"/>
</dbReference>
<feature type="transmembrane region" description="Helical" evidence="1">
    <location>
        <begin position="154"/>
        <end position="171"/>
    </location>
</feature>
<feature type="transmembrane region" description="Helical" evidence="1">
    <location>
        <begin position="292"/>
        <end position="311"/>
    </location>
</feature>
<reference evidence="2 3" key="1">
    <citation type="submission" date="2016-06" db="EMBL/GenBank/DDBJ databases">
        <title>Complete genome sequence of a deep-branching marine Gamma Proteobacterium Woeseia oceani type strain XK5.</title>
        <authorList>
            <person name="Mu D."/>
            <person name="Du Z."/>
        </authorList>
    </citation>
    <scope>NUCLEOTIDE SEQUENCE [LARGE SCALE GENOMIC DNA]</scope>
    <source>
        <strain evidence="2 3">XK5</strain>
    </source>
</reference>
<dbReference type="AlphaFoldDB" id="A0A193LBJ8"/>
<feature type="transmembrane region" description="Helical" evidence="1">
    <location>
        <begin position="402"/>
        <end position="423"/>
    </location>
</feature>
<dbReference type="KEGG" id="woc:BA177_00180"/>
<feature type="transmembrane region" description="Helical" evidence="1">
    <location>
        <begin position="221"/>
        <end position="243"/>
    </location>
</feature>
<dbReference type="EMBL" id="CP016268">
    <property type="protein sequence ID" value="ANO49843.1"/>
    <property type="molecule type" value="Genomic_DNA"/>
</dbReference>
<dbReference type="GO" id="GO:0015209">
    <property type="term" value="F:cytosine transmembrane transporter activity"/>
    <property type="evidence" value="ECO:0007669"/>
    <property type="project" value="InterPro"/>
</dbReference>
<evidence type="ECO:0008006" key="4">
    <source>
        <dbReference type="Google" id="ProtNLM"/>
    </source>
</evidence>
<dbReference type="OrthoDB" id="9810730at2"/>
<feature type="transmembrane region" description="Helical" evidence="1">
    <location>
        <begin position="110"/>
        <end position="134"/>
    </location>
</feature>
<proteinExistence type="predicted"/>
<name>A0A193LBJ8_9GAMM</name>
<dbReference type="Proteomes" id="UP000092695">
    <property type="component" value="Chromosome"/>
</dbReference>
<evidence type="ECO:0000313" key="2">
    <source>
        <dbReference type="EMBL" id="ANO49843.1"/>
    </source>
</evidence>
<feature type="transmembrane region" description="Helical" evidence="1">
    <location>
        <begin position="178"/>
        <end position="201"/>
    </location>
</feature>
<gene>
    <name evidence="2" type="ORF">BA177_00180</name>
</gene>
<keyword evidence="1" id="KW-0812">Transmembrane</keyword>
<protein>
    <recommendedName>
        <fullName evidence="4">Thiamine permease</fullName>
    </recommendedName>
</protein>
<keyword evidence="3" id="KW-1185">Reference proteome</keyword>
<evidence type="ECO:0000256" key="1">
    <source>
        <dbReference type="SAM" id="Phobius"/>
    </source>
</evidence>
<feature type="transmembrane region" description="Helical" evidence="1">
    <location>
        <begin position="343"/>
        <end position="367"/>
    </location>
</feature>
<keyword evidence="1" id="KW-1133">Transmembrane helix</keyword>
<evidence type="ECO:0000313" key="3">
    <source>
        <dbReference type="Proteomes" id="UP000092695"/>
    </source>
</evidence>